<gene>
    <name evidence="2" type="ORF">ACFFLH_12675</name>
</gene>
<protein>
    <submittedName>
        <fullName evidence="2">Pyridoxamine 5'-phosphate oxidase family protein</fullName>
    </submittedName>
</protein>
<dbReference type="RefSeq" id="WP_027314147.1">
    <property type="nucleotide sequence ID" value="NZ_JAUESS010000004.1"/>
</dbReference>
<dbReference type="InterPro" id="IPR011576">
    <property type="entry name" value="Pyridox_Oxase_N"/>
</dbReference>
<dbReference type="PANTHER" id="PTHR42815">
    <property type="entry name" value="FAD-BINDING, PUTATIVE (AFU_ORTHOLOGUE AFUA_6G07600)-RELATED"/>
    <property type="match status" value="1"/>
</dbReference>
<accession>A0ABV5ZGH2</accession>
<dbReference type="Gene3D" id="2.30.110.10">
    <property type="entry name" value="Electron Transport, Fmn-binding Protein, Chain A"/>
    <property type="match status" value="1"/>
</dbReference>
<reference evidence="2 3" key="1">
    <citation type="submission" date="2024-09" db="EMBL/GenBank/DDBJ databases">
        <authorList>
            <person name="Sun Q."/>
            <person name="Mori K."/>
        </authorList>
    </citation>
    <scope>NUCLEOTIDE SEQUENCE [LARGE SCALE GENOMIC DNA]</scope>
    <source>
        <strain evidence="2 3">ATCC 51285</strain>
    </source>
</reference>
<organism evidence="2 3">
    <name type="scientific">Balneatrix alpica</name>
    <dbReference type="NCBI Taxonomy" id="75684"/>
    <lineage>
        <taxon>Bacteria</taxon>
        <taxon>Pseudomonadati</taxon>
        <taxon>Pseudomonadota</taxon>
        <taxon>Gammaproteobacteria</taxon>
        <taxon>Oceanospirillales</taxon>
        <taxon>Balneatrichaceae</taxon>
        <taxon>Balneatrix</taxon>
    </lineage>
</organism>
<evidence type="ECO:0000259" key="1">
    <source>
        <dbReference type="Pfam" id="PF01243"/>
    </source>
</evidence>
<evidence type="ECO:0000313" key="2">
    <source>
        <dbReference type="EMBL" id="MFB9887266.1"/>
    </source>
</evidence>
<dbReference type="NCBIfam" id="TIGR04025">
    <property type="entry name" value="PPOX_FMN_DR2398"/>
    <property type="match status" value="1"/>
</dbReference>
<keyword evidence="3" id="KW-1185">Reference proteome</keyword>
<sequence length="202" mass="22942">MTTLTSLDQLRAYYGPAKTRSVQKQLAYLDPHCQHFIQRSPLLLLASSNQAGWLDTSPRGGAPGFCKILDQQRLLIPDAPGNNRLDSLANLLENPRLGLLFLLPGVDETLRVNGRASLDTRMEWRELCQDERRLPKLVICVEVEEAYIHCAKALMRAKLWDPGSQIERSSFPSMGEIMRDHIGEQEIQESQAQMLARYQQEL</sequence>
<feature type="domain" description="Pyridoxamine 5'-phosphate oxidase N-terminal" evidence="1">
    <location>
        <begin position="29"/>
        <end position="150"/>
    </location>
</feature>
<dbReference type="EMBL" id="JBHLZN010000004">
    <property type="protein sequence ID" value="MFB9887266.1"/>
    <property type="molecule type" value="Genomic_DNA"/>
</dbReference>
<dbReference type="PANTHER" id="PTHR42815:SF2">
    <property type="entry name" value="FAD-BINDING, PUTATIVE (AFU_ORTHOLOGUE AFUA_6G07600)-RELATED"/>
    <property type="match status" value="1"/>
</dbReference>
<dbReference type="InterPro" id="IPR024029">
    <property type="entry name" value="Pyridox_Oxase_FMN-dep"/>
</dbReference>
<evidence type="ECO:0000313" key="3">
    <source>
        <dbReference type="Proteomes" id="UP001589628"/>
    </source>
</evidence>
<name>A0ABV5ZGH2_9GAMM</name>
<dbReference type="Proteomes" id="UP001589628">
    <property type="component" value="Unassembled WGS sequence"/>
</dbReference>
<dbReference type="Pfam" id="PF01243">
    <property type="entry name" value="PNPOx_N"/>
    <property type="match status" value="1"/>
</dbReference>
<dbReference type="SUPFAM" id="SSF50475">
    <property type="entry name" value="FMN-binding split barrel"/>
    <property type="match status" value="1"/>
</dbReference>
<proteinExistence type="predicted"/>
<comment type="caution">
    <text evidence="2">The sequence shown here is derived from an EMBL/GenBank/DDBJ whole genome shotgun (WGS) entry which is preliminary data.</text>
</comment>
<dbReference type="InterPro" id="IPR012349">
    <property type="entry name" value="Split_barrel_FMN-bd"/>
</dbReference>